<feature type="transmembrane region" description="Helical" evidence="1">
    <location>
        <begin position="12"/>
        <end position="32"/>
    </location>
</feature>
<feature type="transmembrane region" description="Helical" evidence="1">
    <location>
        <begin position="118"/>
        <end position="143"/>
    </location>
</feature>
<keyword evidence="3" id="KW-1185">Reference proteome</keyword>
<evidence type="ECO:0000313" key="3">
    <source>
        <dbReference type="Proteomes" id="UP000676386"/>
    </source>
</evidence>
<protein>
    <submittedName>
        <fullName evidence="2">DUF4199 domain-containing protein</fullName>
    </submittedName>
</protein>
<proteinExistence type="predicted"/>
<accession>A0ABS5IZT7</accession>
<sequence length="155" mass="17399">MEKSSQSGKFLPAYGYGLALISIVFTVIFYLTKLYGNLWMGYLGNIIMFIGVLLSIIHYNRVRHDRGSAMSAFSMGWRTTLLATIIYAVFMILFHFLVGGNPAHSLQEHDTVKDNFWVYFLGNIIFVNLFVGVVAALLGAMVFKSDQKTTSPNEP</sequence>
<feature type="transmembrane region" description="Helical" evidence="1">
    <location>
        <begin position="38"/>
        <end position="59"/>
    </location>
</feature>
<gene>
    <name evidence="2" type="ORF">KE626_14105</name>
</gene>
<evidence type="ECO:0000256" key="1">
    <source>
        <dbReference type="SAM" id="Phobius"/>
    </source>
</evidence>
<keyword evidence="1" id="KW-0812">Transmembrane</keyword>
<dbReference type="EMBL" id="JAGTXB010000006">
    <property type="protein sequence ID" value="MBS0028449.1"/>
    <property type="molecule type" value="Genomic_DNA"/>
</dbReference>
<evidence type="ECO:0000313" key="2">
    <source>
        <dbReference type="EMBL" id="MBS0028449.1"/>
    </source>
</evidence>
<reference evidence="2 3" key="1">
    <citation type="submission" date="2021-04" db="EMBL/GenBank/DDBJ databases">
        <title>Chitinophaga sp. nov., isolated from the rhizosphere soil.</title>
        <authorList>
            <person name="He S."/>
        </authorList>
    </citation>
    <scope>NUCLEOTIDE SEQUENCE [LARGE SCALE GENOMIC DNA]</scope>
    <source>
        <strain evidence="2 3">2R12</strain>
    </source>
</reference>
<keyword evidence="1" id="KW-1133">Transmembrane helix</keyword>
<keyword evidence="1" id="KW-0472">Membrane</keyword>
<comment type="caution">
    <text evidence="2">The sequence shown here is derived from an EMBL/GenBank/DDBJ whole genome shotgun (WGS) entry which is preliminary data.</text>
</comment>
<organism evidence="2 3">
    <name type="scientific">Chitinophaga hostae</name>
    <dbReference type="NCBI Taxonomy" id="2831022"/>
    <lineage>
        <taxon>Bacteria</taxon>
        <taxon>Pseudomonadati</taxon>
        <taxon>Bacteroidota</taxon>
        <taxon>Chitinophagia</taxon>
        <taxon>Chitinophagales</taxon>
        <taxon>Chitinophagaceae</taxon>
        <taxon>Chitinophaga</taxon>
    </lineage>
</organism>
<feature type="transmembrane region" description="Helical" evidence="1">
    <location>
        <begin position="80"/>
        <end position="98"/>
    </location>
</feature>
<dbReference type="RefSeq" id="WP_211973559.1">
    <property type="nucleotide sequence ID" value="NZ_CBFHAM010000009.1"/>
</dbReference>
<dbReference type="Proteomes" id="UP000676386">
    <property type="component" value="Unassembled WGS sequence"/>
</dbReference>
<name>A0ABS5IZT7_9BACT</name>